<name>A0A951U437_9CYAN</name>
<evidence type="ECO:0000313" key="3">
    <source>
        <dbReference type="Proteomes" id="UP000707356"/>
    </source>
</evidence>
<accession>A0A951U437</accession>
<keyword evidence="1" id="KW-0472">Membrane</keyword>
<reference evidence="2" key="1">
    <citation type="submission" date="2021-05" db="EMBL/GenBank/DDBJ databases">
        <authorList>
            <person name="Pietrasiak N."/>
            <person name="Ward R."/>
            <person name="Stajich J.E."/>
            <person name="Kurbessoian T."/>
        </authorList>
    </citation>
    <scope>NUCLEOTIDE SEQUENCE</scope>
    <source>
        <strain evidence="2">GSE-TBD4-15B</strain>
    </source>
</reference>
<protein>
    <submittedName>
        <fullName evidence="2">Uncharacterized protein</fullName>
    </submittedName>
</protein>
<gene>
    <name evidence="2" type="ORF">KME07_07640</name>
</gene>
<keyword evidence="1" id="KW-0812">Transmembrane</keyword>
<feature type="transmembrane region" description="Helical" evidence="1">
    <location>
        <begin position="12"/>
        <end position="39"/>
    </location>
</feature>
<dbReference type="AlphaFoldDB" id="A0A951U437"/>
<evidence type="ECO:0000256" key="1">
    <source>
        <dbReference type="SAM" id="Phobius"/>
    </source>
</evidence>
<keyword evidence="1" id="KW-1133">Transmembrane helix</keyword>
<reference evidence="2" key="2">
    <citation type="journal article" date="2022" name="Microbiol. Resour. Announc.">
        <title>Metagenome Sequencing to Explore Phylogenomics of Terrestrial Cyanobacteria.</title>
        <authorList>
            <person name="Ward R.D."/>
            <person name="Stajich J.E."/>
            <person name="Johansen J.R."/>
            <person name="Huntemann M."/>
            <person name="Clum A."/>
            <person name="Foster B."/>
            <person name="Foster B."/>
            <person name="Roux S."/>
            <person name="Palaniappan K."/>
            <person name="Varghese N."/>
            <person name="Mukherjee S."/>
            <person name="Reddy T.B.K."/>
            <person name="Daum C."/>
            <person name="Copeland A."/>
            <person name="Chen I.A."/>
            <person name="Ivanova N.N."/>
            <person name="Kyrpides N.C."/>
            <person name="Shapiro N."/>
            <person name="Eloe-Fadrosh E.A."/>
            <person name="Pietrasiak N."/>
        </authorList>
    </citation>
    <scope>NUCLEOTIDE SEQUENCE</scope>
    <source>
        <strain evidence="2">GSE-TBD4-15B</strain>
    </source>
</reference>
<dbReference type="EMBL" id="JAHHHV010000037">
    <property type="protein sequence ID" value="MBW4465298.1"/>
    <property type="molecule type" value="Genomic_DNA"/>
</dbReference>
<proteinExistence type="predicted"/>
<organism evidence="2 3">
    <name type="scientific">Pegethrix bostrychoides GSE-TBD4-15B</name>
    <dbReference type="NCBI Taxonomy" id="2839662"/>
    <lineage>
        <taxon>Bacteria</taxon>
        <taxon>Bacillati</taxon>
        <taxon>Cyanobacteriota</taxon>
        <taxon>Cyanophyceae</taxon>
        <taxon>Oculatellales</taxon>
        <taxon>Oculatellaceae</taxon>
        <taxon>Pegethrix</taxon>
    </lineage>
</organism>
<evidence type="ECO:0000313" key="2">
    <source>
        <dbReference type="EMBL" id="MBW4465298.1"/>
    </source>
</evidence>
<comment type="caution">
    <text evidence="2">The sequence shown here is derived from an EMBL/GenBank/DDBJ whole genome shotgun (WGS) entry which is preliminary data.</text>
</comment>
<sequence length="86" mass="8728">MSIVLRAVVNIFLVIAVIGMILGGGAFICGIAFAILMALQIRANGGGPGGILISVGIGSAAMGLVVFVASWGAMLILNFLRTPIKE</sequence>
<feature type="transmembrane region" description="Helical" evidence="1">
    <location>
        <begin position="51"/>
        <end position="80"/>
    </location>
</feature>
<dbReference type="Proteomes" id="UP000707356">
    <property type="component" value="Unassembled WGS sequence"/>
</dbReference>